<organism evidence="2 5">
    <name type="scientific">Eschrichtius robustus</name>
    <name type="common">California gray whale</name>
    <name type="synonym">Eschrichtius gibbosus</name>
    <dbReference type="NCBI Taxonomy" id="9764"/>
    <lineage>
        <taxon>Eukaryota</taxon>
        <taxon>Metazoa</taxon>
        <taxon>Chordata</taxon>
        <taxon>Craniata</taxon>
        <taxon>Vertebrata</taxon>
        <taxon>Euteleostomi</taxon>
        <taxon>Mammalia</taxon>
        <taxon>Eutheria</taxon>
        <taxon>Laurasiatheria</taxon>
        <taxon>Artiodactyla</taxon>
        <taxon>Whippomorpha</taxon>
        <taxon>Cetacea</taxon>
        <taxon>Mysticeti</taxon>
        <taxon>Eschrichtiidae</taxon>
        <taxon>Eschrichtius</taxon>
    </lineage>
</organism>
<protein>
    <submittedName>
        <fullName evidence="2">Uncharacterized protein</fullName>
    </submittedName>
</protein>
<reference evidence="2 5" key="1">
    <citation type="submission" date="2022-11" db="EMBL/GenBank/DDBJ databases">
        <title>Whole genome sequence of Eschrichtius robustus ER-17-0199.</title>
        <authorList>
            <person name="Bruniche-Olsen A."/>
            <person name="Black A.N."/>
            <person name="Fields C.J."/>
            <person name="Walden K."/>
            <person name="Dewoody J.A."/>
        </authorList>
    </citation>
    <scope>NUCLEOTIDE SEQUENCE [LARGE SCALE GENOMIC DNA]</scope>
    <source>
        <strain evidence="2">ER-17-0199</strain>
        <tissue evidence="2">Blubber</tissue>
    </source>
</reference>
<dbReference type="InterPro" id="IPR042651">
    <property type="entry name" value="Rgs22"/>
</dbReference>
<dbReference type="PANTHER" id="PTHR46583">
    <property type="entry name" value="REGULATOR OF G-PROTEIN SIGNALING 22"/>
    <property type="match status" value="1"/>
</dbReference>
<gene>
    <name evidence="4" type="ORF">J1605_007697</name>
    <name evidence="3" type="ORF">J1605_007881</name>
    <name evidence="2" type="ORF">J1605_011421</name>
</gene>
<dbReference type="EMBL" id="JAIQCJ010002147">
    <property type="protein sequence ID" value="KAJ8781437.1"/>
    <property type="molecule type" value="Genomic_DNA"/>
</dbReference>
<evidence type="ECO:0000313" key="3">
    <source>
        <dbReference type="EMBL" id="KAJ8784854.1"/>
    </source>
</evidence>
<evidence type="ECO:0000256" key="1">
    <source>
        <dbReference type="SAM" id="MobiDB-lite"/>
    </source>
</evidence>
<comment type="caution">
    <text evidence="2">The sequence shown here is derived from an EMBL/GenBank/DDBJ whole genome shotgun (WGS) entry which is preliminary data.</text>
</comment>
<name>A0AB34GQH6_ESCRO</name>
<evidence type="ECO:0000313" key="4">
    <source>
        <dbReference type="EMBL" id="KAJ8785141.1"/>
    </source>
</evidence>
<dbReference type="AlphaFoldDB" id="A0AB34GQH6"/>
<evidence type="ECO:0000313" key="5">
    <source>
        <dbReference type="Proteomes" id="UP001159641"/>
    </source>
</evidence>
<dbReference type="Proteomes" id="UP001159641">
    <property type="component" value="Unassembled WGS sequence"/>
</dbReference>
<feature type="region of interest" description="Disordered" evidence="1">
    <location>
        <begin position="283"/>
        <end position="334"/>
    </location>
</feature>
<proteinExistence type="predicted"/>
<evidence type="ECO:0000313" key="2">
    <source>
        <dbReference type="EMBL" id="KAJ8781437.1"/>
    </source>
</evidence>
<keyword evidence="5" id="KW-1185">Reference proteome</keyword>
<dbReference type="GO" id="GO:0001965">
    <property type="term" value="F:G-protein alpha-subunit binding"/>
    <property type="evidence" value="ECO:0007669"/>
    <property type="project" value="InterPro"/>
</dbReference>
<dbReference type="EMBL" id="JAIQCJ010002027">
    <property type="protein sequence ID" value="KAJ8785141.1"/>
    <property type="molecule type" value="Genomic_DNA"/>
</dbReference>
<accession>A0AB34GQH6</accession>
<sequence>MPAIGPGVSQALFSPGHQCRSTEVISQDCSSRVPGPTVVAVEAAQILAWSNPRVYVPTKPTAAKARPVSATGALVHLDVPQLLSLQCRQRGCKSVVPAASRRDFSSSSLVALPLGLSCGFSPTSVCVPPTGICSSGCPRAHAATQASYTQTKDWFALAKQSQQTVSTFSLPSCVFHNKIGSPVISSVSESFIFDDGVHPRTEKGPSTTTRLISKFEEDGPFNLKFVFPPTRAPRFCVTHSPSTKHASAELKFWHLRQEKPRKDVDPFPQMATLLPLRPKSCIPQIPEMQKEESRLSQLSKSPKKPPRVKTAIQKPWKSESLNPVSSKDDVIKKG</sequence>
<dbReference type="PANTHER" id="PTHR46583:SF1">
    <property type="entry name" value="REGULATOR OF G-PROTEIN SIGNALING 22"/>
    <property type="match status" value="1"/>
</dbReference>
<dbReference type="EMBL" id="JAIQCJ010002032">
    <property type="protein sequence ID" value="KAJ8784854.1"/>
    <property type="molecule type" value="Genomic_DNA"/>
</dbReference>
<dbReference type="GO" id="GO:0009966">
    <property type="term" value="P:regulation of signal transduction"/>
    <property type="evidence" value="ECO:0007669"/>
    <property type="project" value="InterPro"/>
</dbReference>
<dbReference type="GO" id="GO:0005634">
    <property type="term" value="C:nucleus"/>
    <property type="evidence" value="ECO:0007669"/>
    <property type="project" value="TreeGrafter"/>
</dbReference>
<dbReference type="GO" id="GO:0005737">
    <property type="term" value="C:cytoplasm"/>
    <property type="evidence" value="ECO:0007669"/>
    <property type="project" value="TreeGrafter"/>
</dbReference>